<dbReference type="SUPFAM" id="SSF53098">
    <property type="entry name" value="Ribonuclease H-like"/>
    <property type="match status" value="1"/>
</dbReference>
<dbReference type="Gramene" id="mRNA:HanXRQr2_Chr16g0768051">
    <property type="protein sequence ID" value="CDS:HanXRQr2_Chr16g0768051.1"/>
    <property type="gene ID" value="HanXRQr2_Chr16g0768051"/>
</dbReference>
<sequence length="319" mass="36625">MIESIGQFGPGMKPPSMYGLSVPLLIEEHKKEWANKGCSILSDGWRDSVVQKDILNFMVNSPKGSVFLRSLDVSAVSKDAALLCRVLDAMVEEVGEMNVIRIVTDNASAYKLAGQMLEQKRKHLYWTPCAAHCIDLMLEDIGKQIPRVKSCIKEAMFINGYIYNFVGLVNLMRKFTNQRNLHRLAVTRFATSFITLLQFHKQKNNLSQEWRDSKWFKDAKGKKMESILLQDTFSRNIVYALKLASPLISVLRLVDGERKRAMGYIYAAMASAKTTIEKSFKEKEEFYKETFEIIDQRWECQLHKPLHDAGHYLNPSIFL</sequence>
<evidence type="ECO:0000313" key="3">
    <source>
        <dbReference type="Proteomes" id="UP000215914"/>
    </source>
</evidence>
<dbReference type="EMBL" id="MNCJ02000331">
    <property type="protein sequence ID" value="KAF5761694.1"/>
    <property type="molecule type" value="Genomic_DNA"/>
</dbReference>
<evidence type="ECO:0000313" key="2">
    <source>
        <dbReference type="EMBL" id="KAF5761694.1"/>
    </source>
</evidence>
<accession>A0A9K3H1X0</accession>
<dbReference type="InterPro" id="IPR007021">
    <property type="entry name" value="DUF659"/>
</dbReference>
<name>A0A9K3H1X0_HELAN</name>
<dbReference type="PANTHER" id="PTHR32166:SF88">
    <property type="entry name" value="HAT TRANSPOSON SUPERFAMILY"/>
    <property type="match status" value="1"/>
</dbReference>
<keyword evidence="3" id="KW-1185">Reference proteome</keyword>
<reference evidence="2" key="1">
    <citation type="journal article" date="2017" name="Nature">
        <title>The sunflower genome provides insights into oil metabolism, flowering and Asterid evolution.</title>
        <authorList>
            <person name="Badouin H."/>
            <person name="Gouzy J."/>
            <person name="Grassa C.J."/>
            <person name="Murat F."/>
            <person name="Staton S.E."/>
            <person name="Cottret L."/>
            <person name="Lelandais-Briere C."/>
            <person name="Owens G.L."/>
            <person name="Carrere S."/>
            <person name="Mayjonade B."/>
            <person name="Legrand L."/>
            <person name="Gill N."/>
            <person name="Kane N.C."/>
            <person name="Bowers J.E."/>
            <person name="Hubner S."/>
            <person name="Bellec A."/>
            <person name="Berard A."/>
            <person name="Berges H."/>
            <person name="Blanchet N."/>
            <person name="Boniface M.C."/>
            <person name="Brunel D."/>
            <person name="Catrice O."/>
            <person name="Chaidir N."/>
            <person name="Claudel C."/>
            <person name="Donnadieu C."/>
            <person name="Faraut T."/>
            <person name="Fievet G."/>
            <person name="Helmstetter N."/>
            <person name="King M."/>
            <person name="Knapp S.J."/>
            <person name="Lai Z."/>
            <person name="Le Paslier M.C."/>
            <person name="Lippi Y."/>
            <person name="Lorenzon L."/>
            <person name="Mandel J.R."/>
            <person name="Marage G."/>
            <person name="Marchand G."/>
            <person name="Marquand E."/>
            <person name="Bret-Mestries E."/>
            <person name="Morien E."/>
            <person name="Nambeesan S."/>
            <person name="Nguyen T."/>
            <person name="Pegot-Espagnet P."/>
            <person name="Pouilly N."/>
            <person name="Raftis F."/>
            <person name="Sallet E."/>
            <person name="Schiex T."/>
            <person name="Thomas J."/>
            <person name="Vandecasteele C."/>
            <person name="Vares D."/>
            <person name="Vear F."/>
            <person name="Vautrin S."/>
            <person name="Crespi M."/>
            <person name="Mangin B."/>
            <person name="Burke J.M."/>
            <person name="Salse J."/>
            <person name="Munos S."/>
            <person name="Vincourt P."/>
            <person name="Rieseberg L.H."/>
            <person name="Langlade N.B."/>
        </authorList>
    </citation>
    <scope>NUCLEOTIDE SEQUENCE</scope>
    <source>
        <tissue evidence="2">Leaves</tissue>
    </source>
</reference>
<dbReference type="AlphaFoldDB" id="A0A9K3H1X0"/>
<dbReference type="Pfam" id="PF04937">
    <property type="entry name" value="DUF659"/>
    <property type="match status" value="1"/>
</dbReference>
<dbReference type="InterPro" id="IPR012337">
    <property type="entry name" value="RNaseH-like_sf"/>
</dbReference>
<proteinExistence type="predicted"/>
<gene>
    <name evidence="2" type="ORF">HanXRQr2_Chr16g0768051</name>
</gene>
<dbReference type="Proteomes" id="UP000215914">
    <property type="component" value="Unassembled WGS sequence"/>
</dbReference>
<comment type="caution">
    <text evidence="2">The sequence shown here is derived from an EMBL/GenBank/DDBJ whole genome shotgun (WGS) entry which is preliminary data.</text>
</comment>
<dbReference type="PANTHER" id="PTHR32166">
    <property type="entry name" value="OSJNBA0013A04.12 PROTEIN"/>
    <property type="match status" value="1"/>
</dbReference>
<protein>
    <submittedName>
        <fullName evidence="2">Ribonuclease H-like superfamily</fullName>
    </submittedName>
</protein>
<organism evidence="2 3">
    <name type="scientific">Helianthus annuus</name>
    <name type="common">Common sunflower</name>
    <dbReference type="NCBI Taxonomy" id="4232"/>
    <lineage>
        <taxon>Eukaryota</taxon>
        <taxon>Viridiplantae</taxon>
        <taxon>Streptophyta</taxon>
        <taxon>Embryophyta</taxon>
        <taxon>Tracheophyta</taxon>
        <taxon>Spermatophyta</taxon>
        <taxon>Magnoliopsida</taxon>
        <taxon>eudicotyledons</taxon>
        <taxon>Gunneridae</taxon>
        <taxon>Pentapetalae</taxon>
        <taxon>asterids</taxon>
        <taxon>campanulids</taxon>
        <taxon>Asterales</taxon>
        <taxon>Asteraceae</taxon>
        <taxon>Asteroideae</taxon>
        <taxon>Heliantheae alliance</taxon>
        <taxon>Heliantheae</taxon>
        <taxon>Helianthus</taxon>
    </lineage>
</organism>
<evidence type="ECO:0000259" key="1">
    <source>
        <dbReference type="Pfam" id="PF04937"/>
    </source>
</evidence>
<feature type="domain" description="DUF659" evidence="1">
    <location>
        <begin position="25"/>
        <end position="156"/>
    </location>
</feature>
<reference evidence="2" key="2">
    <citation type="submission" date="2020-06" db="EMBL/GenBank/DDBJ databases">
        <title>Helianthus annuus Genome sequencing and assembly Release 2.</title>
        <authorList>
            <person name="Gouzy J."/>
            <person name="Langlade N."/>
            <person name="Munos S."/>
        </authorList>
    </citation>
    <scope>NUCLEOTIDE SEQUENCE</scope>
    <source>
        <tissue evidence="2">Leaves</tissue>
    </source>
</reference>